<dbReference type="InterPro" id="IPR044231">
    <property type="entry name" value="SP1/SPL1"/>
</dbReference>
<evidence type="ECO:0000256" key="6">
    <source>
        <dbReference type="ARBA" id="ARBA00022723"/>
    </source>
</evidence>
<comment type="catalytic activity">
    <reaction evidence="1">
        <text>S-ubiquitinyl-[E2 ubiquitin-conjugating enzyme]-L-cysteine + [acceptor protein]-L-lysine = [E2 ubiquitin-conjugating enzyme]-L-cysteine + N(6)-ubiquitinyl-[acceptor protein]-L-lysine.</text>
        <dbReference type="EC" id="2.3.2.27"/>
    </reaction>
</comment>
<evidence type="ECO:0000256" key="3">
    <source>
        <dbReference type="ARBA" id="ARBA00012483"/>
    </source>
</evidence>
<evidence type="ECO:0000256" key="12">
    <source>
        <dbReference type="SAM" id="MobiDB-lite"/>
    </source>
</evidence>
<feature type="transmembrane region" description="Helical" evidence="13">
    <location>
        <begin position="242"/>
        <end position="261"/>
    </location>
</feature>
<feature type="transmembrane region" description="Helical" evidence="13">
    <location>
        <begin position="6"/>
        <end position="22"/>
    </location>
</feature>
<keyword evidence="4" id="KW-0808">Transferase</keyword>
<dbReference type="PANTHER" id="PTHR47568:SF2">
    <property type="entry name" value="E3 UBIQUITIN-PROTEIN LIGASE SP1-RELATED"/>
    <property type="match status" value="1"/>
</dbReference>
<dbReference type="GO" id="GO:0016567">
    <property type="term" value="P:protein ubiquitination"/>
    <property type="evidence" value="ECO:0007669"/>
    <property type="project" value="InterPro"/>
</dbReference>
<feature type="domain" description="E3 Ubiquitin ligase MUL1-like" evidence="14">
    <location>
        <begin position="94"/>
        <end position="254"/>
    </location>
</feature>
<evidence type="ECO:0000259" key="14">
    <source>
        <dbReference type="Pfam" id="PF12483"/>
    </source>
</evidence>
<proteinExistence type="predicted"/>
<dbReference type="EC" id="2.3.2.27" evidence="3"/>
<evidence type="ECO:0000256" key="7">
    <source>
        <dbReference type="ARBA" id="ARBA00022771"/>
    </source>
</evidence>
<organism evidence="15 16">
    <name type="scientific">Leptothoe spongobia TAU-MAC 1115</name>
    <dbReference type="NCBI Taxonomy" id="1967444"/>
    <lineage>
        <taxon>Bacteria</taxon>
        <taxon>Bacillati</taxon>
        <taxon>Cyanobacteriota</taxon>
        <taxon>Cyanophyceae</taxon>
        <taxon>Nodosilineales</taxon>
        <taxon>Cymatolegaceae</taxon>
        <taxon>Leptothoe</taxon>
        <taxon>Leptothoe spongobia</taxon>
    </lineage>
</organism>
<accession>A0A947DFH5</accession>
<evidence type="ECO:0000256" key="9">
    <source>
        <dbReference type="ARBA" id="ARBA00022833"/>
    </source>
</evidence>
<dbReference type="GO" id="GO:0016020">
    <property type="term" value="C:membrane"/>
    <property type="evidence" value="ECO:0007669"/>
    <property type="project" value="UniProtKB-SubCell"/>
</dbReference>
<evidence type="ECO:0000313" key="16">
    <source>
        <dbReference type="Proteomes" id="UP000717364"/>
    </source>
</evidence>
<dbReference type="InterPro" id="IPR022170">
    <property type="entry name" value="MUL1-like"/>
</dbReference>
<dbReference type="PANTHER" id="PTHR47568">
    <property type="match status" value="1"/>
</dbReference>
<name>A0A947DFH5_9CYAN</name>
<protein>
    <recommendedName>
        <fullName evidence="3">RING-type E3 ubiquitin transferase</fullName>
        <ecNumber evidence="3">2.3.2.27</ecNumber>
    </recommendedName>
</protein>
<dbReference type="RefSeq" id="WP_215608995.1">
    <property type="nucleotide sequence ID" value="NZ_JADOES010000018.1"/>
</dbReference>
<keyword evidence="11 13" id="KW-0472">Membrane</keyword>
<comment type="caution">
    <text evidence="15">The sequence shown here is derived from an EMBL/GenBank/DDBJ whole genome shotgun (WGS) entry which is preliminary data.</text>
</comment>
<dbReference type="Pfam" id="PF12483">
    <property type="entry name" value="GIDE"/>
    <property type="match status" value="1"/>
</dbReference>
<keyword evidence="6" id="KW-0479">Metal-binding</keyword>
<dbReference type="GO" id="GO:0008270">
    <property type="term" value="F:zinc ion binding"/>
    <property type="evidence" value="ECO:0007669"/>
    <property type="project" value="UniProtKB-KW"/>
</dbReference>
<evidence type="ECO:0000256" key="13">
    <source>
        <dbReference type="SAM" id="Phobius"/>
    </source>
</evidence>
<keyword evidence="7" id="KW-0863">Zinc-finger</keyword>
<keyword evidence="5 13" id="KW-0812">Transmembrane</keyword>
<dbReference type="GO" id="GO:0061630">
    <property type="term" value="F:ubiquitin protein ligase activity"/>
    <property type="evidence" value="ECO:0007669"/>
    <property type="project" value="UniProtKB-EC"/>
</dbReference>
<evidence type="ECO:0000256" key="5">
    <source>
        <dbReference type="ARBA" id="ARBA00022692"/>
    </source>
</evidence>
<reference evidence="15" key="1">
    <citation type="submission" date="2020-11" db="EMBL/GenBank/DDBJ databases">
        <authorList>
            <person name="Konstantinou D."/>
            <person name="Gkelis S."/>
            <person name="Popin R."/>
            <person name="Fewer D."/>
            <person name="Sivonen K."/>
        </authorList>
    </citation>
    <scope>NUCLEOTIDE SEQUENCE</scope>
    <source>
        <strain evidence="15">TAU-MAC 1115</strain>
    </source>
</reference>
<evidence type="ECO:0000256" key="1">
    <source>
        <dbReference type="ARBA" id="ARBA00000900"/>
    </source>
</evidence>
<keyword evidence="10 13" id="KW-1133">Transmembrane helix</keyword>
<dbReference type="EMBL" id="JADOES010000018">
    <property type="protein sequence ID" value="MBT9315931.1"/>
    <property type="molecule type" value="Genomic_DNA"/>
</dbReference>
<dbReference type="Proteomes" id="UP000717364">
    <property type="component" value="Unassembled WGS sequence"/>
</dbReference>
<evidence type="ECO:0000256" key="2">
    <source>
        <dbReference type="ARBA" id="ARBA00004141"/>
    </source>
</evidence>
<reference evidence="15" key="2">
    <citation type="journal article" date="2021" name="Mar. Drugs">
        <title>Genome Reduction and Secondary Metabolism of the Marine Sponge-Associated Cyanobacterium Leptothoe.</title>
        <authorList>
            <person name="Konstantinou D."/>
            <person name="Popin R.V."/>
            <person name="Fewer D.P."/>
            <person name="Sivonen K."/>
            <person name="Gkelis S."/>
        </authorList>
    </citation>
    <scope>NUCLEOTIDE SEQUENCE</scope>
    <source>
        <strain evidence="15">TAU-MAC 1115</strain>
    </source>
</reference>
<evidence type="ECO:0000313" key="15">
    <source>
        <dbReference type="EMBL" id="MBT9315931.1"/>
    </source>
</evidence>
<keyword evidence="9" id="KW-0862">Zinc</keyword>
<dbReference type="AlphaFoldDB" id="A0A947DFH5"/>
<keyword evidence="16" id="KW-1185">Reference proteome</keyword>
<feature type="region of interest" description="Disordered" evidence="12">
    <location>
        <begin position="95"/>
        <end position="118"/>
    </location>
</feature>
<gene>
    <name evidence="15" type="ORF">IXB50_10910</name>
</gene>
<evidence type="ECO:0000256" key="11">
    <source>
        <dbReference type="ARBA" id="ARBA00023136"/>
    </source>
</evidence>
<keyword evidence="8" id="KW-0833">Ubl conjugation pathway</keyword>
<evidence type="ECO:0000256" key="8">
    <source>
        <dbReference type="ARBA" id="ARBA00022786"/>
    </source>
</evidence>
<comment type="subcellular location">
    <subcellularLocation>
        <location evidence="2">Membrane</location>
        <topology evidence="2">Multi-pass membrane protein</topology>
    </subcellularLocation>
</comment>
<evidence type="ECO:0000256" key="4">
    <source>
        <dbReference type="ARBA" id="ARBA00022679"/>
    </source>
</evidence>
<sequence length="262" mass="29069">MTVFGGILVIIGIILFFVWRSQRNRLASIRSARLSTVADIQQIANAVAQEIGPGSWQEYVKLQGKVQCNQPLLSQIQQTECVHYQTTVVREYEEVTTQRDDQGNTTQETQRKSETVASNTQSIPFQLLDSTGQITVDPSGADIETVQILEEFQPDTQQSGSRLSYGNFSLNLNTPNVGRTIGYRYKESILPIDRDVLVLGMATDTTQELSIRKPSDPAQKFILSLKIEEELARAASRGTKQAFYGMVICLIAGVILILVGLI</sequence>
<evidence type="ECO:0000256" key="10">
    <source>
        <dbReference type="ARBA" id="ARBA00022989"/>
    </source>
</evidence>